<dbReference type="eggNOG" id="COG3152">
    <property type="taxonomic scope" value="Bacteria"/>
</dbReference>
<organism evidence="2 3">
    <name type="scientific">Demequina mangrovi</name>
    <dbReference type="NCBI Taxonomy" id="1043493"/>
    <lineage>
        <taxon>Bacteria</taxon>
        <taxon>Bacillati</taxon>
        <taxon>Actinomycetota</taxon>
        <taxon>Actinomycetes</taxon>
        <taxon>Micrococcales</taxon>
        <taxon>Demequinaceae</taxon>
        <taxon>Demequina</taxon>
    </lineage>
</organism>
<dbReference type="Pfam" id="PF05656">
    <property type="entry name" value="DUF805"/>
    <property type="match status" value="1"/>
</dbReference>
<dbReference type="Proteomes" id="UP000183315">
    <property type="component" value="Unassembled WGS sequence"/>
</dbReference>
<protein>
    <submittedName>
        <fullName evidence="2">Uncharacterized membrane protein YhaH, DUF805 family</fullName>
    </submittedName>
</protein>
<keyword evidence="1" id="KW-1133">Transmembrane helix</keyword>
<dbReference type="RefSeq" id="WP_042214756.1">
    <property type="nucleotide sequence ID" value="NZ_BBLU01000007.1"/>
</dbReference>
<reference evidence="3" key="1">
    <citation type="submission" date="2016-10" db="EMBL/GenBank/DDBJ databases">
        <authorList>
            <person name="Varghese N."/>
        </authorList>
    </citation>
    <scope>NUCLEOTIDE SEQUENCE [LARGE SCALE GENOMIC DNA]</scope>
    <source>
        <strain evidence="3">DSM 24868</strain>
    </source>
</reference>
<feature type="transmembrane region" description="Helical" evidence="1">
    <location>
        <begin position="56"/>
        <end position="78"/>
    </location>
</feature>
<dbReference type="PANTHER" id="PTHR34980:SF2">
    <property type="entry name" value="INNER MEMBRANE PROTEIN YHAH-RELATED"/>
    <property type="match status" value="1"/>
</dbReference>
<keyword evidence="3" id="KW-1185">Reference proteome</keyword>
<evidence type="ECO:0000313" key="2">
    <source>
        <dbReference type="EMBL" id="SEJ58122.1"/>
    </source>
</evidence>
<sequence length="124" mass="13705">MNGYTTALRRYAEFNGRSRRSEYWGFALTNLAISIVFSILLAIAGFNYETAELTGFALVLVLVFALYSLAILIPSLALQWRRYQDIGWPGPVSIIGWFVSLLTLVVAFIPGNPGANQYGPDPKA</sequence>
<dbReference type="PANTHER" id="PTHR34980">
    <property type="entry name" value="INNER MEMBRANE PROTEIN-RELATED-RELATED"/>
    <property type="match status" value="1"/>
</dbReference>
<evidence type="ECO:0000256" key="1">
    <source>
        <dbReference type="SAM" id="Phobius"/>
    </source>
</evidence>
<dbReference type="AlphaFoldDB" id="A0A1H7A7T3"/>
<proteinExistence type="predicted"/>
<name>A0A1H7A7T3_9MICO</name>
<keyword evidence="1" id="KW-0812">Transmembrane</keyword>
<feature type="transmembrane region" description="Helical" evidence="1">
    <location>
        <begin position="90"/>
        <end position="109"/>
    </location>
</feature>
<accession>A0A1H7A7T3</accession>
<keyword evidence="1" id="KW-0472">Membrane</keyword>
<dbReference type="EMBL" id="FNZI01000005">
    <property type="protein sequence ID" value="SEJ58122.1"/>
    <property type="molecule type" value="Genomic_DNA"/>
</dbReference>
<dbReference type="STRING" id="1043493.SAMN05421637_2287"/>
<dbReference type="GO" id="GO:0005886">
    <property type="term" value="C:plasma membrane"/>
    <property type="evidence" value="ECO:0007669"/>
    <property type="project" value="TreeGrafter"/>
</dbReference>
<gene>
    <name evidence="2" type="ORF">SAMN05421637_2287</name>
</gene>
<dbReference type="InterPro" id="IPR008523">
    <property type="entry name" value="DUF805"/>
</dbReference>
<dbReference type="OrthoDB" id="9812349at2"/>
<evidence type="ECO:0000313" key="3">
    <source>
        <dbReference type="Proteomes" id="UP000183315"/>
    </source>
</evidence>
<feature type="transmembrane region" description="Helical" evidence="1">
    <location>
        <begin position="23"/>
        <end position="44"/>
    </location>
</feature>